<evidence type="ECO:0000256" key="6">
    <source>
        <dbReference type="ARBA" id="ARBA00023180"/>
    </source>
</evidence>
<reference evidence="10" key="2">
    <citation type="submission" date="2020-04" db="EMBL/GenBank/DDBJ databases">
        <authorList>
            <consortium name="NCBI Genome Project"/>
        </authorList>
    </citation>
    <scope>NUCLEOTIDE SEQUENCE</scope>
    <source>
        <strain evidence="10">CBS 304.34</strain>
    </source>
</reference>
<evidence type="ECO:0000313" key="9">
    <source>
        <dbReference type="Proteomes" id="UP000504636"/>
    </source>
</evidence>
<feature type="domain" description="WSC" evidence="7">
    <location>
        <begin position="1"/>
        <end position="66"/>
    </location>
</feature>
<gene>
    <name evidence="8 10" type="ORF">BDZ99DRAFT_500353</name>
</gene>
<evidence type="ECO:0000256" key="1">
    <source>
        <dbReference type="ARBA" id="ARBA00004167"/>
    </source>
</evidence>
<proteinExistence type="predicted"/>
<evidence type="ECO:0000313" key="8">
    <source>
        <dbReference type="EMBL" id="KAF2808095.1"/>
    </source>
</evidence>
<dbReference type="GO" id="GO:0005886">
    <property type="term" value="C:plasma membrane"/>
    <property type="evidence" value="ECO:0007669"/>
    <property type="project" value="TreeGrafter"/>
</dbReference>
<dbReference type="GeneID" id="54464606"/>
<reference evidence="10" key="3">
    <citation type="submission" date="2025-04" db="UniProtKB">
        <authorList>
            <consortium name="RefSeq"/>
        </authorList>
    </citation>
    <scope>IDENTIFICATION</scope>
    <source>
        <strain evidence="10">CBS 304.34</strain>
    </source>
</reference>
<evidence type="ECO:0000313" key="10">
    <source>
        <dbReference type="RefSeq" id="XP_033575059.1"/>
    </source>
</evidence>
<dbReference type="PROSITE" id="PS51212">
    <property type="entry name" value="WSC"/>
    <property type="match status" value="4"/>
</dbReference>
<dbReference type="OrthoDB" id="2019572at2759"/>
<comment type="subcellular location">
    <subcellularLocation>
        <location evidence="1">Membrane</location>
        <topology evidence="1">Single-pass membrane protein</topology>
    </subcellularLocation>
</comment>
<keyword evidence="9" id="KW-1185">Reference proteome</keyword>
<reference evidence="8 10" key="1">
    <citation type="journal article" date="2020" name="Stud. Mycol.">
        <title>101 Dothideomycetes genomes: a test case for predicting lifestyles and emergence of pathogens.</title>
        <authorList>
            <person name="Haridas S."/>
            <person name="Albert R."/>
            <person name="Binder M."/>
            <person name="Bloem J."/>
            <person name="Labutti K."/>
            <person name="Salamov A."/>
            <person name="Andreopoulos B."/>
            <person name="Baker S."/>
            <person name="Barry K."/>
            <person name="Bills G."/>
            <person name="Bluhm B."/>
            <person name="Cannon C."/>
            <person name="Castanera R."/>
            <person name="Culley D."/>
            <person name="Daum C."/>
            <person name="Ezra D."/>
            <person name="Gonzalez J."/>
            <person name="Henrissat B."/>
            <person name="Kuo A."/>
            <person name="Liang C."/>
            <person name="Lipzen A."/>
            <person name="Lutzoni F."/>
            <person name="Magnuson J."/>
            <person name="Mondo S."/>
            <person name="Nolan M."/>
            <person name="Ohm R."/>
            <person name="Pangilinan J."/>
            <person name="Park H.-J."/>
            <person name="Ramirez L."/>
            <person name="Alfaro M."/>
            <person name="Sun H."/>
            <person name="Tritt A."/>
            <person name="Yoshinaga Y."/>
            <person name="Zwiers L.-H."/>
            <person name="Turgeon B."/>
            <person name="Goodwin S."/>
            <person name="Spatafora J."/>
            <person name="Crous P."/>
            <person name="Grigoriev I."/>
        </authorList>
    </citation>
    <scope>NUCLEOTIDE SEQUENCE</scope>
    <source>
        <strain evidence="8 10">CBS 304.34</strain>
    </source>
</reference>
<dbReference type="PANTHER" id="PTHR24269">
    <property type="entry name" value="KREMEN PROTEIN"/>
    <property type="match status" value="1"/>
</dbReference>
<accession>A0A6A6YJG2</accession>
<feature type="domain" description="WSC" evidence="7">
    <location>
        <begin position="337"/>
        <end position="429"/>
    </location>
</feature>
<keyword evidence="3" id="KW-0732">Signal</keyword>
<keyword evidence="4" id="KW-1133">Transmembrane helix</keyword>
<protein>
    <submittedName>
        <fullName evidence="8 10">WSC-domain-containing protein</fullName>
    </submittedName>
</protein>
<evidence type="ECO:0000256" key="2">
    <source>
        <dbReference type="ARBA" id="ARBA00022692"/>
    </source>
</evidence>
<dbReference type="RefSeq" id="XP_033575059.1">
    <property type="nucleotide sequence ID" value="XM_033723713.1"/>
</dbReference>
<dbReference type="Pfam" id="PF01822">
    <property type="entry name" value="WSC"/>
    <property type="match status" value="4"/>
</dbReference>
<keyword evidence="6" id="KW-0325">Glycoprotein</keyword>
<dbReference type="EMBL" id="MU003704">
    <property type="protein sequence ID" value="KAF2808095.1"/>
    <property type="molecule type" value="Genomic_DNA"/>
</dbReference>
<dbReference type="InterPro" id="IPR002889">
    <property type="entry name" value="WSC_carb-bd"/>
</dbReference>
<keyword evidence="5" id="KW-0472">Membrane</keyword>
<sequence length="448" mass="46778">MTVEACANFCSEYTYFGLQYSAECYCGSKLSSSSTLGPDNQCSMTCKGSNSEYCGAGGRTQVYQKNGTAPSLSSVTSSSLTATSFSSSPSSIPTDSLSGYLALGCYNETHDRRALASDSTSGEANTLESCAQYCSSYRYFGVEYSSECYCDNNICSLSIKQNTDDGCSMPCAGDSTETCGGPDFLNIYYSNKTIPITSPTPPSSSTSPTATPTSPIVVPSAGPYTSIGCYNEIPGRALTLNSAANTSMTVELCAAFCFPTAFFGVEYSTECYCGTAIPPSSTPTTDGRCHMPCANNSAEICGGPNGLNMYQLQLNPSSPTSFTPTPTPTTAPPTVGAYSSLGCYAEKPAGRALPTPYYNDSMTIELCAAQAGAGHWTYFGLEYGRECWMGNALDPAAQPVAQAFCGMLCPGNALEWCGAGNDLQLYSSKLSPADTSSVLPTASDAGRG</sequence>
<name>A0A6A6YJG2_9PEZI</name>
<dbReference type="AlphaFoldDB" id="A0A6A6YJG2"/>
<evidence type="ECO:0000256" key="4">
    <source>
        <dbReference type="ARBA" id="ARBA00022989"/>
    </source>
</evidence>
<evidence type="ECO:0000256" key="3">
    <source>
        <dbReference type="ARBA" id="ARBA00022729"/>
    </source>
</evidence>
<keyword evidence="2" id="KW-0812">Transmembrane</keyword>
<feature type="domain" description="WSC" evidence="7">
    <location>
        <begin position="223"/>
        <end position="313"/>
    </location>
</feature>
<evidence type="ECO:0000256" key="5">
    <source>
        <dbReference type="ARBA" id="ARBA00023136"/>
    </source>
</evidence>
<feature type="domain" description="WSC" evidence="7">
    <location>
        <begin position="99"/>
        <end position="191"/>
    </location>
</feature>
<organism evidence="8">
    <name type="scientific">Mytilinidion resinicola</name>
    <dbReference type="NCBI Taxonomy" id="574789"/>
    <lineage>
        <taxon>Eukaryota</taxon>
        <taxon>Fungi</taxon>
        <taxon>Dikarya</taxon>
        <taxon>Ascomycota</taxon>
        <taxon>Pezizomycotina</taxon>
        <taxon>Dothideomycetes</taxon>
        <taxon>Pleosporomycetidae</taxon>
        <taxon>Mytilinidiales</taxon>
        <taxon>Mytilinidiaceae</taxon>
        <taxon>Mytilinidion</taxon>
    </lineage>
</organism>
<evidence type="ECO:0000259" key="7">
    <source>
        <dbReference type="PROSITE" id="PS51212"/>
    </source>
</evidence>
<dbReference type="Proteomes" id="UP000504636">
    <property type="component" value="Unplaced"/>
</dbReference>
<dbReference type="SMART" id="SM00321">
    <property type="entry name" value="WSC"/>
    <property type="match status" value="4"/>
</dbReference>
<dbReference type="InterPro" id="IPR051836">
    <property type="entry name" value="Kremen_rcpt"/>
</dbReference>
<dbReference type="PANTHER" id="PTHR24269:SF16">
    <property type="entry name" value="PROTEIN SLG1"/>
    <property type="match status" value="1"/>
</dbReference>